<proteinExistence type="predicted"/>
<comment type="cofactor">
    <cofactor evidence="2">
        <name>NAD(+)</name>
        <dbReference type="ChEBI" id="CHEBI:57540"/>
    </cofactor>
</comment>
<dbReference type="EMBL" id="CAEZXR010000240">
    <property type="protein sequence ID" value="CAB4719480.1"/>
    <property type="molecule type" value="Genomic_DNA"/>
</dbReference>
<feature type="domain" description="NAD(P)-binding" evidence="6">
    <location>
        <begin position="2"/>
        <end position="126"/>
    </location>
</feature>
<dbReference type="PRINTS" id="PR01713">
    <property type="entry name" value="NUCEPIMERASE"/>
</dbReference>
<dbReference type="Gene3D" id="3.90.25.10">
    <property type="entry name" value="UDP-galactose 4-epimerase, domain 1"/>
    <property type="match status" value="1"/>
</dbReference>
<organism evidence="7">
    <name type="scientific">freshwater metagenome</name>
    <dbReference type="NCBI Taxonomy" id="449393"/>
    <lineage>
        <taxon>unclassified sequences</taxon>
        <taxon>metagenomes</taxon>
        <taxon>ecological metagenomes</taxon>
    </lineage>
</organism>
<evidence type="ECO:0000259" key="6">
    <source>
        <dbReference type="Pfam" id="PF16363"/>
    </source>
</evidence>
<protein>
    <recommendedName>
        <fullName evidence="3">UDP-glucose 4-epimerase</fullName>
        <ecNumber evidence="3">5.1.3.2</ecNumber>
    </recommendedName>
</protein>
<name>A0A6J6R6A5_9ZZZZ</name>
<keyword evidence="5" id="KW-0413">Isomerase</keyword>
<dbReference type="Gene3D" id="3.40.50.720">
    <property type="entry name" value="NAD(P)-binding Rossmann-like Domain"/>
    <property type="match status" value="1"/>
</dbReference>
<dbReference type="EC" id="5.1.3.2" evidence="3"/>
<dbReference type="PANTHER" id="PTHR43725">
    <property type="entry name" value="UDP-GLUCOSE 4-EPIMERASE"/>
    <property type="match status" value="1"/>
</dbReference>
<gene>
    <name evidence="7" type="ORF">UFOPK2579_01880</name>
</gene>
<dbReference type="SUPFAM" id="SSF51735">
    <property type="entry name" value="NAD(P)-binding Rossmann-fold domains"/>
    <property type="match status" value="1"/>
</dbReference>
<dbReference type="GO" id="GO:0003978">
    <property type="term" value="F:UDP-glucose 4-epimerase activity"/>
    <property type="evidence" value="ECO:0007669"/>
    <property type="project" value="UniProtKB-EC"/>
</dbReference>
<evidence type="ECO:0000256" key="2">
    <source>
        <dbReference type="ARBA" id="ARBA00001911"/>
    </source>
</evidence>
<evidence type="ECO:0000313" key="7">
    <source>
        <dbReference type="EMBL" id="CAB4719480.1"/>
    </source>
</evidence>
<dbReference type="InterPro" id="IPR036291">
    <property type="entry name" value="NAD(P)-bd_dom_sf"/>
</dbReference>
<dbReference type="InterPro" id="IPR016040">
    <property type="entry name" value="NAD(P)-bd_dom"/>
</dbReference>
<evidence type="ECO:0000256" key="1">
    <source>
        <dbReference type="ARBA" id="ARBA00000083"/>
    </source>
</evidence>
<evidence type="ECO:0000256" key="3">
    <source>
        <dbReference type="ARBA" id="ARBA00013189"/>
    </source>
</evidence>
<evidence type="ECO:0000256" key="4">
    <source>
        <dbReference type="ARBA" id="ARBA00023027"/>
    </source>
</evidence>
<dbReference type="GO" id="GO:0005996">
    <property type="term" value="P:monosaccharide metabolic process"/>
    <property type="evidence" value="ECO:0007669"/>
    <property type="project" value="TreeGrafter"/>
</dbReference>
<evidence type="ECO:0000256" key="5">
    <source>
        <dbReference type="ARBA" id="ARBA00023235"/>
    </source>
</evidence>
<reference evidence="7" key="1">
    <citation type="submission" date="2020-05" db="EMBL/GenBank/DDBJ databases">
        <authorList>
            <person name="Chiriac C."/>
            <person name="Salcher M."/>
            <person name="Ghai R."/>
            <person name="Kavagutti S V."/>
        </authorList>
    </citation>
    <scope>NUCLEOTIDE SEQUENCE</scope>
</reference>
<keyword evidence="4" id="KW-0520">NAD</keyword>
<dbReference type="Pfam" id="PF16363">
    <property type="entry name" value="GDP_Man_Dehyd"/>
    <property type="match status" value="1"/>
</dbReference>
<dbReference type="PANTHER" id="PTHR43725:SF47">
    <property type="entry name" value="UDP-GLUCOSE 4-EPIMERASE"/>
    <property type="match status" value="1"/>
</dbReference>
<dbReference type="GO" id="GO:0005829">
    <property type="term" value="C:cytosol"/>
    <property type="evidence" value="ECO:0007669"/>
    <property type="project" value="TreeGrafter"/>
</dbReference>
<sequence length="141" mass="15604">MPFVAQVAIGRREKLEVFGGDYPTADGTCERDYIHVQDLAAGHVAALEHLDTMSEPVRAFNLGTGTGTSVMELFRAFEKAVGRELPYEVVGRRPGDLPAYWADPSRARDELGWTATRTIEDMCADTWRWQSANPQGFPDGS</sequence>
<comment type="catalytic activity">
    <reaction evidence="1">
        <text>UDP-alpha-D-glucose = UDP-alpha-D-galactose</text>
        <dbReference type="Rhea" id="RHEA:22168"/>
        <dbReference type="ChEBI" id="CHEBI:58885"/>
        <dbReference type="ChEBI" id="CHEBI:66914"/>
        <dbReference type="EC" id="5.1.3.2"/>
    </reaction>
</comment>
<dbReference type="AlphaFoldDB" id="A0A6J6R6A5"/>
<accession>A0A6J6R6A5</accession>